<dbReference type="Pfam" id="PF17042">
    <property type="entry name" value="NBD_C"/>
    <property type="match status" value="1"/>
</dbReference>
<name>A0A1H5IVQ2_9ACTN</name>
<dbReference type="OrthoDB" id="9778478at2"/>
<evidence type="ECO:0000256" key="1">
    <source>
        <dbReference type="ARBA" id="ARBA00005715"/>
    </source>
</evidence>
<organism evidence="10 11">
    <name type="scientific">Jiangella alba</name>
    <dbReference type="NCBI Taxonomy" id="561176"/>
    <lineage>
        <taxon>Bacteria</taxon>
        <taxon>Bacillati</taxon>
        <taxon>Actinomycetota</taxon>
        <taxon>Actinomycetes</taxon>
        <taxon>Jiangellales</taxon>
        <taxon>Jiangellaceae</taxon>
        <taxon>Jiangella</taxon>
    </lineage>
</organism>
<evidence type="ECO:0000259" key="9">
    <source>
        <dbReference type="Pfam" id="PF17042"/>
    </source>
</evidence>
<evidence type="ECO:0000256" key="5">
    <source>
        <dbReference type="ARBA" id="ARBA00022840"/>
    </source>
</evidence>
<reference evidence="11" key="1">
    <citation type="submission" date="2016-10" db="EMBL/GenBank/DDBJ databases">
        <authorList>
            <person name="Varghese N."/>
            <person name="Submissions S."/>
        </authorList>
    </citation>
    <scope>NUCLEOTIDE SEQUENCE [LARGE SCALE GENOMIC DNA]</scope>
    <source>
        <strain evidence="11">DSM 45237</strain>
    </source>
</reference>
<evidence type="ECO:0000313" key="10">
    <source>
        <dbReference type="EMBL" id="SEE44329.1"/>
    </source>
</evidence>
<dbReference type="Gene3D" id="3.40.980.20">
    <property type="entry name" value="Four-carbon acid sugar kinase, nucleotide binding domain"/>
    <property type="match status" value="1"/>
</dbReference>
<dbReference type="InterPro" id="IPR037051">
    <property type="entry name" value="4-carb_acid_sugar_kinase_N_sf"/>
</dbReference>
<keyword evidence="2" id="KW-0808">Transferase</keyword>
<evidence type="ECO:0000256" key="7">
    <source>
        <dbReference type="SAM" id="MobiDB-lite"/>
    </source>
</evidence>
<evidence type="ECO:0000256" key="6">
    <source>
        <dbReference type="ARBA" id="ARBA00023277"/>
    </source>
</evidence>
<evidence type="ECO:0000256" key="3">
    <source>
        <dbReference type="ARBA" id="ARBA00022741"/>
    </source>
</evidence>
<evidence type="ECO:0000313" key="11">
    <source>
        <dbReference type="Proteomes" id="UP000181980"/>
    </source>
</evidence>
<keyword evidence="3" id="KW-0547">Nucleotide-binding</keyword>
<gene>
    <name evidence="10" type="ORF">SAMN04488561_1338</name>
</gene>
<protein>
    <submittedName>
        <fullName evidence="10">Putative nucleotide-binding of sugar-metabolising enzyme</fullName>
    </submittedName>
</protein>
<dbReference type="STRING" id="561176.SAMN04488561_1338"/>
<evidence type="ECO:0000256" key="4">
    <source>
        <dbReference type="ARBA" id="ARBA00022777"/>
    </source>
</evidence>
<dbReference type="InterPro" id="IPR031475">
    <property type="entry name" value="NBD_C"/>
</dbReference>
<proteinExistence type="inferred from homology"/>
<dbReference type="Proteomes" id="UP000181980">
    <property type="component" value="Unassembled WGS sequence"/>
</dbReference>
<dbReference type="RefSeq" id="WP_083289160.1">
    <property type="nucleotide sequence ID" value="NZ_FNUC01000003.1"/>
</dbReference>
<keyword evidence="4" id="KW-0418">Kinase</keyword>
<feature type="compositionally biased region" description="Low complexity" evidence="7">
    <location>
        <begin position="348"/>
        <end position="415"/>
    </location>
</feature>
<accession>A0A1H5IVQ2</accession>
<keyword evidence="5" id="KW-0067">ATP-binding</keyword>
<feature type="region of interest" description="Disordered" evidence="7">
    <location>
        <begin position="233"/>
        <end position="292"/>
    </location>
</feature>
<evidence type="ECO:0000256" key="2">
    <source>
        <dbReference type="ARBA" id="ARBA00022679"/>
    </source>
</evidence>
<dbReference type="GO" id="GO:0005524">
    <property type="term" value="F:ATP binding"/>
    <property type="evidence" value="ECO:0007669"/>
    <property type="project" value="UniProtKB-KW"/>
</dbReference>
<dbReference type="InterPro" id="IPR042213">
    <property type="entry name" value="NBD_C_sf"/>
</dbReference>
<dbReference type="Gene3D" id="3.40.50.10840">
    <property type="entry name" value="Putative sugar-binding, N-terminal domain"/>
    <property type="match status" value="1"/>
</dbReference>
<dbReference type="GO" id="GO:0016301">
    <property type="term" value="F:kinase activity"/>
    <property type="evidence" value="ECO:0007669"/>
    <property type="project" value="UniProtKB-KW"/>
</dbReference>
<dbReference type="EMBL" id="FNUC01000003">
    <property type="protein sequence ID" value="SEE44329.1"/>
    <property type="molecule type" value="Genomic_DNA"/>
</dbReference>
<feature type="compositionally biased region" description="Gly residues" evidence="7">
    <location>
        <begin position="242"/>
        <end position="265"/>
    </location>
</feature>
<comment type="similarity">
    <text evidence="1">Belongs to the four-carbon acid sugar kinase family.</text>
</comment>
<keyword evidence="6" id="KW-0119">Carbohydrate metabolism</keyword>
<sequence length="541" mass="52489">MGEPVVLIADDLTGAAESAAAFALRAPRIVGLDTWRSLRASHTSGVVAVDTDSRYVSPELAAERCRAVLALLPPGGVVVKKIDSTLRGPLAAEVAALRELGGLLVVSPALPALGRTVVGGVVLVDGVPLERSAAWAAEPRPAPTSVAEALAPLPVVVVSLAAVRGGADTLATALRVAADGHQVAVCDAETDDDLDRIVAAAPAAAGDLPVRWAGSAGLAHALARAQVAADARLPGRPPGVAGSAGGWPGGSSGGTPGGVAAAGGPPGSPPGVAAGGRGQLGSPPGVAAGAGGRPGPLSAGPILFVVGTAAAAARAQLAALAEHVETVVELDPDELTGLADPPDPADPAAPAGRAAPADPAAPAGRAEPAAPAGPVGRAAPAGPVGRAAPADPVGRAAPAGPADPAEPAGPAGMAGIAHDLAGRTAGRTAVVHLADAAGAARSPAAVEALARVIAPAAREHPALVLTGGETARAVLVALGAVELHVREAWDDGVVVSATPDGRIVVTKPGAFGDPHALVRIAERLTGTRQSHVEHSPHEEDT</sequence>
<dbReference type="AlphaFoldDB" id="A0A1H5IVQ2"/>
<dbReference type="InterPro" id="IPR010737">
    <property type="entry name" value="4-carb_acid_sugar_kinase_N"/>
</dbReference>
<keyword evidence="11" id="KW-1185">Reference proteome</keyword>
<feature type="domain" description="Four-carbon acid sugar kinase N-terminal" evidence="8">
    <location>
        <begin position="6"/>
        <end position="222"/>
    </location>
</feature>
<feature type="domain" description="Four-carbon acid sugar kinase nucleotide binding" evidence="9">
    <location>
        <begin position="428"/>
        <end position="517"/>
    </location>
</feature>
<dbReference type="SUPFAM" id="SSF142764">
    <property type="entry name" value="YgbK-like"/>
    <property type="match status" value="2"/>
</dbReference>
<evidence type="ECO:0000259" key="8">
    <source>
        <dbReference type="Pfam" id="PF07005"/>
    </source>
</evidence>
<feature type="region of interest" description="Disordered" evidence="7">
    <location>
        <begin position="334"/>
        <end position="415"/>
    </location>
</feature>
<dbReference type="Pfam" id="PF07005">
    <property type="entry name" value="SBD_N"/>
    <property type="match status" value="1"/>
</dbReference>